<sequence>MEERSHFDLLVIGTGAAGLSSALGFIEAAAERGESPSVAVVERSSEQERGGATKGSWANLMVNPEGVVDPDVIQRVIDSHPEVDEAYFRTLEAAAGEAVDWLGKHGVTLDHTPTGFAMESTYRATVGGGQAIVEALTEAIERYPAVSFHYETEAVRLRLNGAGRVDGVLVRGADGLLRVLSAGSVVVACGGFEGNYEMLTRYVGPRAGEIVPVVPAVRNNVGDGLRMITEIGGDTAGQFDMLHVQLVDSRSSKPDAGIFGVPYGIIVNKAAERFVDEGSRTFEGLNESLAFEVWRNQNSAAYFIGDAQTFSIPGFEHLNQTDLAPVEADTIPGLARGLGLDPEKLEATVSAFNSAVQDGTFDVSRCDGKRTTGLAIDKTNWARTLSEGPFRAYPVKTAVTFSFGGVRTDVRARVLTPGGTPIPHLYAAGVATGVWYQEYPGALSVLRCVVFGRIAGREAAQAARP</sequence>
<keyword evidence="7" id="KW-1185">Reference proteome</keyword>
<dbReference type="RefSeq" id="WP_201846244.1">
    <property type="nucleotide sequence ID" value="NZ_JAERRG010000001.1"/>
</dbReference>
<keyword evidence="2" id="KW-0285">Flavoprotein</keyword>
<dbReference type="InterPro" id="IPR003953">
    <property type="entry name" value="FAD-dep_OxRdtase_2_FAD-bd"/>
</dbReference>
<dbReference type="Gene3D" id="3.50.50.60">
    <property type="entry name" value="FAD/NAD(P)-binding domain"/>
    <property type="match status" value="1"/>
</dbReference>
<reference evidence="6 7" key="1">
    <citation type="submission" date="2021-01" db="EMBL/GenBank/DDBJ databases">
        <title>WGS of actinomycetes isolated from Thailand.</title>
        <authorList>
            <person name="Thawai C."/>
        </authorList>
    </citation>
    <scope>NUCLEOTIDE SEQUENCE [LARGE SCALE GENOMIC DNA]</scope>
    <source>
        <strain evidence="6 7">CA3R110</strain>
    </source>
</reference>
<evidence type="ECO:0000256" key="4">
    <source>
        <dbReference type="ARBA" id="ARBA00023002"/>
    </source>
</evidence>
<proteinExistence type="predicted"/>
<keyword evidence="3" id="KW-0274">FAD</keyword>
<evidence type="ECO:0000313" key="7">
    <source>
        <dbReference type="Proteomes" id="UP000621510"/>
    </source>
</evidence>
<dbReference type="PANTHER" id="PTHR43400">
    <property type="entry name" value="FUMARATE REDUCTASE"/>
    <property type="match status" value="1"/>
</dbReference>
<gene>
    <name evidence="6" type="ORF">JK364_00160</name>
</gene>
<dbReference type="InterPro" id="IPR027477">
    <property type="entry name" value="Succ_DH/fumarate_Rdtase_cat_sf"/>
</dbReference>
<feature type="domain" description="FAD-dependent oxidoreductase 2 FAD-binding" evidence="5">
    <location>
        <begin position="8"/>
        <end position="434"/>
    </location>
</feature>
<dbReference type="SUPFAM" id="SSF51905">
    <property type="entry name" value="FAD/NAD(P)-binding domain"/>
    <property type="match status" value="1"/>
</dbReference>
<evidence type="ECO:0000259" key="5">
    <source>
        <dbReference type="Pfam" id="PF00890"/>
    </source>
</evidence>
<keyword evidence="4" id="KW-0560">Oxidoreductase</keyword>
<comment type="caution">
    <text evidence="6">The sequence shown here is derived from an EMBL/GenBank/DDBJ whole genome shotgun (WGS) entry which is preliminary data.</text>
</comment>
<dbReference type="InterPro" id="IPR050315">
    <property type="entry name" value="FAD-oxidoreductase_2"/>
</dbReference>
<organism evidence="6 7">
    <name type="scientific">Streptomyces endocoffeicus</name>
    <dbReference type="NCBI Taxonomy" id="2898945"/>
    <lineage>
        <taxon>Bacteria</taxon>
        <taxon>Bacillati</taxon>
        <taxon>Actinomycetota</taxon>
        <taxon>Actinomycetes</taxon>
        <taxon>Kitasatosporales</taxon>
        <taxon>Streptomycetaceae</taxon>
        <taxon>Streptomyces</taxon>
    </lineage>
</organism>
<comment type="cofactor">
    <cofactor evidence="1">
        <name>FAD</name>
        <dbReference type="ChEBI" id="CHEBI:57692"/>
    </cofactor>
</comment>
<evidence type="ECO:0000256" key="2">
    <source>
        <dbReference type="ARBA" id="ARBA00022630"/>
    </source>
</evidence>
<dbReference type="SUPFAM" id="SSF56425">
    <property type="entry name" value="Succinate dehydrogenase/fumarate reductase flavoprotein, catalytic domain"/>
    <property type="match status" value="1"/>
</dbReference>
<protein>
    <submittedName>
        <fullName evidence="6">FAD-binding protein</fullName>
    </submittedName>
</protein>
<evidence type="ECO:0000256" key="3">
    <source>
        <dbReference type="ARBA" id="ARBA00022827"/>
    </source>
</evidence>
<dbReference type="Proteomes" id="UP000621510">
    <property type="component" value="Unassembled WGS sequence"/>
</dbReference>
<accession>A0ABS1PF89</accession>
<dbReference type="PANTHER" id="PTHR43400:SF7">
    <property type="entry name" value="FAD-DEPENDENT OXIDOREDUCTASE 2 FAD BINDING DOMAIN-CONTAINING PROTEIN"/>
    <property type="match status" value="1"/>
</dbReference>
<dbReference type="InterPro" id="IPR036188">
    <property type="entry name" value="FAD/NAD-bd_sf"/>
</dbReference>
<dbReference type="Gene3D" id="3.90.700.10">
    <property type="entry name" value="Succinate dehydrogenase/fumarate reductase flavoprotein, catalytic domain"/>
    <property type="match status" value="1"/>
</dbReference>
<evidence type="ECO:0000313" key="6">
    <source>
        <dbReference type="EMBL" id="MBL1110835.1"/>
    </source>
</evidence>
<dbReference type="EMBL" id="JAERRG010000001">
    <property type="protein sequence ID" value="MBL1110835.1"/>
    <property type="molecule type" value="Genomic_DNA"/>
</dbReference>
<dbReference type="Pfam" id="PF00890">
    <property type="entry name" value="FAD_binding_2"/>
    <property type="match status" value="1"/>
</dbReference>
<evidence type="ECO:0000256" key="1">
    <source>
        <dbReference type="ARBA" id="ARBA00001974"/>
    </source>
</evidence>
<name>A0ABS1PF89_9ACTN</name>